<dbReference type="Pfam" id="PF07992">
    <property type="entry name" value="Pyr_redox_2"/>
    <property type="match status" value="1"/>
</dbReference>
<evidence type="ECO:0000256" key="4">
    <source>
        <dbReference type="ARBA" id="ARBA00022827"/>
    </source>
</evidence>
<evidence type="ECO:0000259" key="5">
    <source>
        <dbReference type="Pfam" id="PF02852"/>
    </source>
</evidence>
<dbReference type="PANTHER" id="PTHR43014:SF4">
    <property type="entry name" value="PYRIDINE NUCLEOTIDE-DISULFIDE OXIDOREDUCTASE RCLA-RELATED"/>
    <property type="match status" value="1"/>
</dbReference>
<evidence type="ECO:0000256" key="2">
    <source>
        <dbReference type="ARBA" id="ARBA00007532"/>
    </source>
</evidence>
<name>A0ABN0AH20_CORAM</name>
<dbReference type="Gene3D" id="3.50.50.60">
    <property type="entry name" value="FAD/NAD(P)-binding domain"/>
    <property type="match status" value="2"/>
</dbReference>
<proteinExistence type="inferred from homology"/>
<dbReference type="EMBL" id="ADNS01000003">
    <property type="protein sequence ID" value="EFG82144.1"/>
    <property type="molecule type" value="Genomic_DNA"/>
</dbReference>
<evidence type="ECO:0000313" key="7">
    <source>
        <dbReference type="EMBL" id="EFG82144.1"/>
    </source>
</evidence>
<keyword evidence="4" id="KW-0274">FAD</keyword>
<dbReference type="InterPro" id="IPR004099">
    <property type="entry name" value="Pyr_nucl-diS_OxRdtase_dimer"/>
</dbReference>
<dbReference type="SUPFAM" id="SSF55424">
    <property type="entry name" value="FAD/NAD-linked reductases, dimerisation (C-terminal) domain"/>
    <property type="match status" value="1"/>
</dbReference>
<dbReference type="InterPro" id="IPR001100">
    <property type="entry name" value="Pyr_nuc-diS_OxRdtase"/>
</dbReference>
<comment type="caution">
    <text evidence="7">The sequence shown here is derived from an EMBL/GenBank/DDBJ whole genome shotgun (WGS) entry which is preliminary data.</text>
</comment>
<feature type="domain" description="Pyridine nucleotide-disulphide oxidoreductase dimerisation" evidence="5">
    <location>
        <begin position="367"/>
        <end position="480"/>
    </location>
</feature>
<accession>A0ABN0AH20</accession>
<dbReference type="PIRSF" id="PIRSF000350">
    <property type="entry name" value="Mercury_reductase_MerA"/>
    <property type="match status" value="1"/>
</dbReference>
<keyword evidence="8" id="KW-1185">Reference proteome</keyword>
<dbReference type="InterPro" id="IPR036188">
    <property type="entry name" value="FAD/NAD-bd_sf"/>
</dbReference>
<feature type="domain" description="FAD/NAD(P)-binding" evidence="6">
    <location>
        <begin position="43"/>
        <end position="344"/>
    </location>
</feature>
<organism evidence="7 8">
    <name type="scientific">Corynebacterium ammoniagenes DSM 20306</name>
    <dbReference type="NCBI Taxonomy" id="649754"/>
    <lineage>
        <taxon>Bacteria</taxon>
        <taxon>Bacillati</taxon>
        <taxon>Actinomycetota</taxon>
        <taxon>Actinomycetes</taxon>
        <taxon>Mycobacteriales</taxon>
        <taxon>Corynebacteriaceae</taxon>
        <taxon>Corynebacterium</taxon>
    </lineage>
</organism>
<evidence type="ECO:0000256" key="1">
    <source>
        <dbReference type="ARBA" id="ARBA00001974"/>
    </source>
</evidence>
<evidence type="ECO:0000259" key="6">
    <source>
        <dbReference type="Pfam" id="PF07992"/>
    </source>
</evidence>
<reference evidence="7 8" key="1">
    <citation type="submission" date="2010-04" db="EMBL/GenBank/DDBJ databases">
        <authorList>
            <person name="Weinstock G."/>
            <person name="Sodergren E."/>
            <person name="Clifton S."/>
            <person name="Fulton L."/>
            <person name="Fulton B."/>
            <person name="Courtney L."/>
            <person name="Fronick C."/>
            <person name="Harrison M."/>
            <person name="Strong C."/>
            <person name="Farmer C."/>
            <person name="Delahaunty K."/>
            <person name="Markovic C."/>
            <person name="Hall O."/>
            <person name="Minx P."/>
            <person name="Tomlinson C."/>
            <person name="Mitreva M."/>
            <person name="Hou S."/>
            <person name="Wollam A."/>
            <person name="Pepin K.H."/>
            <person name="Johnson M."/>
            <person name="Bhonagiri V."/>
            <person name="Zhang X."/>
            <person name="Suruliraj S."/>
            <person name="Warren W."/>
            <person name="Chinwalla A."/>
            <person name="Mardis E.R."/>
            <person name="Wilson R.K."/>
        </authorList>
    </citation>
    <scope>NUCLEOTIDE SEQUENCE [LARGE SCALE GENOMIC DNA]</scope>
    <source>
        <strain evidence="7 8">DSM 20306</strain>
    </source>
</reference>
<keyword evidence="3" id="KW-0285">Flavoprotein</keyword>
<dbReference type="Proteomes" id="UP000006015">
    <property type="component" value="Unassembled WGS sequence"/>
</dbReference>
<comment type="similarity">
    <text evidence="2">Belongs to the class-I pyridine nucleotide-disulfide oxidoreductase family.</text>
</comment>
<dbReference type="PRINTS" id="PR00368">
    <property type="entry name" value="FADPNR"/>
</dbReference>
<dbReference type="PRINTS" id="PR00411">
    <property type="entry name" value="PNDRDTASEI"/>
</dbReference>
<dbReference type="Gene3D" id="3.30.390.30">
    <property type="match status" value="1"/>
</dbReference>
<evidence type="ECO:0000313" key="8">
    <source>
        <dbReference type="Proteomes" id="UP000006015"/>
    </source>
</evidence>
<dbReference type="PANTHER" id="PTHR43014">
    <property type="entry name" value="MERCURIC REDUCTASE"/>
    <property type="match status" value="1"/>
</dbReference>
<dbReference type="Pfam" id="PF02852">
    <property type="entry name" value="Pyr_redox_dim"/>
    <property type="match status" value="1"/>
</dbReference>
<evidence type="ECO:0000256" key="3">
    <source>
        <dbReference type="ARBA" id="ARBA00022630"/>
    </source>
</evidence>
<dbReference type="InterPro" id="IPR016156">
    <property type="entry name" value="FAD/NAD-linked_Rdtase_dimer_sf"/>
</dbReference>
<dbReference type="InterPro" id="IPR023753">
    <property type="entry name" value="FAD/NAD-binding_dom"/>
</dbReference>
<sequence length="484" mass="51643">MYRLGVARIFWLTKPFGFLGRFFFEKAGIDMNTIDNQASTTADVLVIGFGKAGKTIAMNRAEQGDRVILVEQSPKMYGGTCINIACIPTKTMLVDSERGVKYPDSVEHRDNFIATLNKVNKQLADDAGVIVVDGHAEFTGTDSVLVTGGQEELTITATTIIINTGSEPILPDIPGIDSSRVIDSTSAQHLEETPESLVIVGGGPIGMEFATMFAQFGTKVTILDRGAQFGTAFDDDIAQALKKDLEAKGITIINNADVTGVEDGANSVSVRYSDGDTEHSMDATNVLFAIGRKPATDGLGLEAAGINTTSRGAIAVDEHLRTNVEGIYAAGDVNGGPQFTYVSYDDHRVILSDRWSDGSRVTTGRLIPTTTFTNPPLSTIGMGEEDAKTNAASRGHTAEVRFKEIADIPIMPRPKIVGTPEGVAKFIIDVEDDQILGATLYCVDSQELINLAAVAMSNKIPASVIGDTIYTHPSSTEVFNALLA</sequence>
<gene>
    <name evidence="7" type="ORF">HMPREF0281_00520</name>
</gene>
<protein>
    <submittedName>
        <fullName evidence="7">Pyridine nucleotide-disulfide oxidoreductase</fullName>
    </submittedName>
</protein>
<comment type="cofactor">
    <cofactor evidence="1">
        <name>FAD</name>
        <dbReference type="ChEBI" id="CHEBI:57692"/>
    </cofactor>
</comment>
<dbReference type="SUPFAM" id="SSF51905">
    <property type="entry name" value="FAD/NAD(P)-binding domain"/>
    <property type="match status" value="1"/>
</dbReference>